<dbReference type="OrthoDB" id="1421826at2"/>
<dbReference type="PANTHER" id="PTHR39186">
    <property type="entry name" value="DUF2071 FAMILY PROTEIN"/>
    <property type="match status" value="1"/>
</dbReference>
<dbReference type="EMBL" id="FNBH01000003">
    <property type="protein sequence ID" value="SDG10128.1"/>
    <property type="molecule type" value="Genomic_DNA"/>
</dbReference>
<evidence type="ECO:0000313" key="2">
    <source>
        <dbReference type="Proteomes" id="UP000199203"/>
    </source>
</evidence>
<proteinExistence type="predicted"/>
<dbReference type="STRING" id="454006.SAMN05421825_2670"/>
<dbReference type="Pfam" id="PF09844">
    <property type="entry name" value="DUF2071"/>
    <property type="match status" value="1"/>
</dbReference>
<accession>A0A1G7RH76</accession>
<sequence length="238" mass="27842">MKFLTAEWRKLAIINYEINPEILKPYLPKGTELDFYKEKCLVSLVGFMFLNTKLLGISVPFHKNFEEVNLRFYVKKLENGDWKRGVVFIKEIVPKKALSMVANKFYNENYCTLPMAHSIIESDNELSVSYSWQASKLNTMTLKADNIQGEMIEGSDFEFITEHYFGFTKNEIQTSEYEVKHPKWNFYKIKNYELTVDFKENYGSVFTVLNNSKPISAMLAEGSEIEVHTKRNLEFTIN</sequence>
<keyword evidence="2" id="KW-1185">Reference proteome</keyword>
<evidence type="ECO:0000313" key="1">
    <source>
        <dbReference type="EMBL" id="SDG10128.1"/>
    </source>
</evidence>
<dbReference type="InterPro" id="IPR018644">
    <property type="entry name" value="DUF2071"/>
</dbReference>
<dbReference type="AlphaFoldDB" id="A0A1G7RH76"/>
<organism evidence="1 2">
    <name type="scientific">Epilithonimonas hungarica</name>
    <dbReference type="NCBI Taxonomy" id="454006"/>
    <lineage>
        <taxon>Bacteria</taxon>
        <taxon>Pseudomonadati</taxon>
        <taxon>Bacteroidota</taxon>
        <taxon>Flavobacteriia</taxon>
        <taxon>Flavobacteriales</taxon>
        <taxon>Weeksellaceae</taxon>
        <taxon>Chryseobacterium group</taxon>
        <taxon>Epilithonimonas</taxon>
    </lineage>
</organism>
<dbReference type="RefSeq" id="WP_089873922.1">
    <property type="nucleotide sequence ID" value="NZ_FNBH01000003.1"/>
</dbReference>
<dbReference type="Proteomes" id="UP000199203">
    <property type="component" value="Unassembled WGS sequence"/>
</dbReference>
<dbReference type="PANTHER" id="PTHR39186:SF1">
    <property type="entry name" value="DUF2071 DOMAIN-CONTAINING PROTEIN"/>
    <property type="match status" value="1"/>
</dbReference>
<evidence type="ECO:0008006" key="3">
    <source>
        <dbReference type="Google" id="ProtNLM"/>
    </source>
</evidence>
<gene>
    <name evidence="1" type="ORF">SAMN05421825_2670</name>
</gene>
<protein>
    <recommendedName>
        <fullName evidence="3">DUF2071 domain-containing protein</fullName>
    </recommendedName>
</protein>
<reference evidence="2" key="1">
    <citation type="submission" date="2016-10" db="EMBL/GenBank/DDBJ databases">
        <authorList>
            <person name="Varghese N."/>
            <person name="Submissions S."/>
        </authorList>
    </citation>
    <scope>NUCLEOTIDE SEQUENCE [LARGE SCALE GENOMIC DNA]</scope>
    <source>
        <strain evidence="2">DSM 19684</strain>
    </source>
</reference>
<name>A0A1G7RH76_9FLAO</name>